<evidence type="ECO:0000313" key="1">
    <source>
        <dbReference type="EMBL" id="PNX60229.1"/>
    </source>
</evidence>
<organism evidence="1 2">
    <name type="scientific">Trifolium pratense</name>
    <name type="common">Red clover</name>
    <dbReference type="NCBI Taxonomy" id="57577"/>
    <lineage>
        <taxon>Eukaryota</taxon>
        <taxon>Viridiplantae</taxon>
        <taxon>Streptophyta</taxon>
        <taxon>Embryophyta</taxon>
        <taxon>Tracheophyta</taxon>
        <taxon>Spermatophyta</taxon>
        <taxon>Magnoliopsida</taxon>
        <taxon>eudicotyledons</taxon>
        <taxon>Gunneridae</taxon>
        <taxon>Pentapetalae</taxon>
        <taxon>rosids</taxon>
        <taxon>fabids</taxon>
        <taxon>Fabales</taxon>
        <taxon>Fabaceae</taxon>
        <taxon>Papilionoideae</taxon>
        <taxon>50 kb inversion clade</taxon>
        <taxon>NPAAA clade</taxon>
        <taxon>Hologalegina</taxon>
        <taxon>IRL clade</taxon>
        <taxon>Trifolieae</taxon>
        <taxon>Trifolium</taxon>
    </lineage>
</organism>
<protein>
    <submittedName>
        <fullName evidence="1">Uncharacterized protein</fullName>
    </submittedName>
</protein>
<dbReference type="EMBL" id="ASHM01082285">
    <property type="protein sequence ID" value="PNX60229.1"/>
    <property type="molecule type" value="Genomic_DNA"/>
</dbReference>
<sequence length="31" mass="3567">MYTFFSPALLLDLVGKQLGCHLSWPMQRVSK</sequence>
<name>A0A2K3K1Q1_TRIPR</name>
<gene>
    <name evidence="1" type="ORF">L195_g051818</name>
</gene>
<comment type="caution">
    <text evidence="1">The sequence shown here is derived from an EMBL/GenBank/DDBJ whole genome shotgun (WGS) entry which is preliminary data.</text>
</comment>
<reference evidence="1 2" key="1">
    <citation type="journal article" date="2014" name="Am. J. Bot.">
        <title>Genome assembly and annotation for red clover (Trifolium pratense; Fabaceae).</title>
        <authorList>
            <person name="Istvanek J."/>
            <person name="Jaros M."/>
            <person name="Krenek A."/>
            <person name="Repkova J."/>
        </authorList>
    </citation>
    <scope>NUCLEOTIDE SEQUENCE [LARGE SCALE GENOMIC DNA]</scope>
    <source>
        <strain evidence="2">cv. Tatra</strain>
        <tissue evidence="1">Young leaves</tissue>
    </source>
</reference>
<feature type="non-terminal residue" evidence="1">
    <location>
        <position position="31"/>
    </location>
</feature>
<dbReference type="AlphaFoldDB" id="A0A2K3K1Q1"/>
<accession>A0A2K3K1Q1</accession>
<proteinExistence type="predicted"/>
<reference evidence="1 2" key="2">
    <citation type="journal article" date="2017" name="Front. Plant Sci.">
        <title>Gene Classification and Mining of Molecular Markers Useful in Red Clover (Trifolium pratense) Breeding.</title>
        <authorList>
            <person name="Istvanek J."/>
            <person name="Dluhosova J."/>
            <person name="Dluhos P."/>
            <person name="Patkova L."/>
            <person name="Nedelnik J."/>
            <person name="Repkova J."/>
        </authorList>
    </citation>
    <scope>NUCLEOTIDE SEQUENCE [LARGE SCALE GENOMIC DNA]</scope>
    <source>
        <strain evidence="2">cv. Tatra</strain>
        <tissue evidence="1">Young leaves</tissue>
    </source>
</reference>
<evidence type="ECO:0000313" key="2">
    <source>
        <dbReference type="Proteomes" id="UP000236291"/>
    </source>
</evidence>
<dbReference type="Proteomes" id="UP000236291">
    <property type="component" value="Unassembled WGS sequence"/>
</dbReference>